<organism evidence="2 3">
    <name type="scientific">Colletotrichum higginsianum (strain IMI 349063)</name>
    <name type="common">Crucifer anthracnose fungus</name>
    <dbReference type="NCBI Taxonomy" id="759273"/>
    <lineage>
        <taxon>Eukaryota</taxon>
        <taxon>Fungi</taxon>
        <taxon>Dikarya</taxon>
        <taxon>Ascomycota</taxon>
        <taxon>Pezizomycotina</taxon>
        <taxon>Sordariomycetes</taxon>
        <taxon>Hypocreomycetidae</taxon>
        <taxon>Glomerellales</taxon>
        <taxon>Glomerellaceae</taxon>
        <taxon>Colletotrichum</taxon>
        <taxon>Colletotrichum destructivum species complex</taxon>
    </lineage>
</organism>
<sequence>GAPDTNISSILTNFFPKQKTQHPPSEFREGNYGFISGLVWMKAPHRDGDRPRRRRRRRSRHEGRRCREPGLSPRLLIRKA</sequence>
<accession>H1VHE7</accession>
<proteinExistence type="predicted"/>
<reference evidence="3" key="1">
    <citation type="journal article" date="2012" name="Nat. Genet.">
        <title>Lifestyle transitions in plant pathogenic Colletotrichum fungi deciphered by genome and transcriptome analyses.</title>
        <authorList>
            <person name="O'Connell R.J."/>
            <person name="Thon M.R."/>
            <person name="Hacquard S."/>
            <person name="Amyotte S.G."/>
            <person name="Kleemann J."/>
            <person name="Torres M.F."/>
            <person name="Damm U."/>
            <person name="Buiate E.A."/>
            <person name="Epstein L."/>
            <person name="Alkan N."/>
            <person name="Altmueller J."/>
            <person name="Alvarado-Balderrama L."/>
            <person name="Bauser C.A."/>
            <person name="Becker C."/>
            <person name="Birren B.W."/>
            <person name="Chen Z."/>
            <person name="Choi J."/>
            <person name="Crouch J.A."/>
            <person name="Duvick J.P."/>
            <person name="Farman M.A."/>
            <person name="Gan P."/>
            <person name="Heiman D."/>
            <person name="Henrissat B."/>
            <person name="Howard R.J."/>
            <person name="Kabbage M."/>
            <person name="Koch C."/>
            <person name="Kracher B."/>
            <person name="Kubo Y."/>
            <person name="Law A.D."/>
            <person name="Lebrun M.-H."/>
            <person name="Lee Y.-H."/>
            <person name="Miyara I."/>
            <person name="Moore N."/>
            <person name="Neumann U."/>
            <person name="Nordstroem K."/>
            <person name="Panaccione D.G."/>
            <person name="Panstruga R."/>
            <person name="Place M."/>
            <person name="Proctor R.H."/>
            <person name="Prusky D."/>
            <person name="Rech G."/>
            <person name="Reinhardt R."/>
            <person name="Rollins J.A."/>
            <person name="Rounsley S."/>
            <person name="Schardl C.L."/>
            <person name="Schwartz D.C."/>
            <person name="Shenoy N."/>
            <person name="Shirasu K."/>
            <person name="Sikhakolli U.R."/>
            <person name="Stueber K."/>
            <person name="Sukno S.A."/>
            <person name="Sweigard J.A."/>
            <person name="Takano Y."/>
            <person name="Takahara H."/>
            <person name="Trail F."/>
            <person name="van der Does H.C."/>
            <person name="Voll L.M."/>
            <person name="Will I."/>
            <person name="Young S."/>
            <person name="Zeng Q."/>
            <person name="Zhang J."/>
            <person name="Zhou S."/>
            <person name="Dickman M.B."/>
            <person name="Schulze-Lefert P."/>
            <person name="Ver Loren van Themaat E."/>
            <person name="Ma L.-J."/>
            <person name="Vaillancourt L.J."/>
        </authorList>
    </citation>
    <scope>NUCLEOTIDE SEQUENCE [LARGE SCALE GENOMIC DNA]</scope>
    <source>
        <strain evidence="3">IMI 349063</strain>
    </source>
</reference>
<feature type="region of interest" description="Disordered" evidence="1">
    <location>
        <begin position="1"/>
        <end position="28"/>
    </location>
</feature>
<feature type="region of interest" description="Disordered" evidence="1">
    <location>
        <begin position="44"/>
        <end position="80"/>
    </location>
</feature>
<protein>
    <submittedName>
        <fullName evidence="2">Uncharacterized protein</fullName>
    </submittedName>
</protein>
<dbReference type="AlphaFoldDB" id="H1VHE7"/>
<dbReference type="HOGENOM" id="CLU_2596492_0_0_1"/>
<evidence type="ECO:0000313" key="2">
    <source>
        <dbReference type="EMBL" id="CCF39650.1"/>
    </source>
</evidence>
<evidence type="ECO:0000256" key="1">
    <source>
        <dbReference type="SAM" id="MobiDB-lite"/>
    </source>
</evidence>
<evidence type="ECO:0000313" key="3">
    <source>
        <dbReference type="Proteomes" id="UP000007174"/>
    </source>
</evidence>
<dbReference type="EMBL" id="CACQ02003613">
    <property type="protein sequence ID" value="CCF39650.1"/>
    <property type="molecule type" value="Genomic_DNA"/>
</dbReference>
<gene>
    <name evidence="2" type="ORF">CH063_02173</name>
</gene>
<name>H1VHE7_COLHI</name>
<dbReference type="Proteomes" id="UP000007174">
    <property type="component" value="Unassembled WGS sequence"/>
</dbReference>
<feature type="non-terminal residue" evidence="2">
    <location>
        <position position="1"/>
    </location>
</feature>
<feature type="compositionally biased region" description="Polar residues" evidence="1">
    <location>
        <begin position="1"/>
        <end position="12"/>
    </location>
</feature>
<feature type="compositionally biased region" description="Basic residues" evidence="1">
    <location>
        <begin position="51"/>
        <end position="64"/>
    </location>
</feature>